<dbReference type="EMBL" id="JAPDOD010000014">
    <property type="protein sequence ID" value="MDA0161790.1"/>
    <property type="molecule type" value="Genomic_DNA"/>
</dbReference>
<keyword evidence="6" id="KW-1185">Reference proteome</keyword>
<dbReference type="AlphaFoldDB" id="A0A9X3S089"/>
<comment type="subcellular location">
    <subcellularLocation>
        <location evidence="1">Secreted</location>
    </subcellularLocation>
</comment>
<evidence type="ECO:0000256" key="3">
    <source>
        <dbReference type="SAM" id="MobiDB-lite"/>
    </source>
</evidence>
<evidence type="ECO:0000256" key="4">
    <source>
        <dbReference type="SAM" id="SignalP"/>
    </source>
</evidence>
<organism evidence="5 6">
    <name type="scientific">Solirubrobacter ginsenosidimutans</name>
    <dbReference type="NCBI Taxonomy" id="490573"/>
    <lineage>
        <taxon>Bacteria</taxon>
        <taxon>Bacillati</taxon>
        <taxon>Actinomycetota</taxon>
        <taxon>Thermoleophilia</taxon>
        <taxon>Solirubrobacterales</taxon>
        <taxon>Solirubrobacteraceae</taxon>
        <taxon>Solirubrobacter</taxon>
    </lineage>
</organism>
<sequence>MRLTKPLLATLAAVLLVPAAAQAGTLSYEGDTLVYRADPGARDSPSLDKGDQGELTFYEDNLKLAPGCTQEDPSFAAHCPMPAKIRLELGDGDDSNGFGSSFPQNVHVDILGGDGKDILQTYGSAGTTLDGGAGNDTLKGWDTDETLLGGPGDDEINGSGGADHIEGGDGNDSISPDTYHDPANDYVDGGPGMDVVDDWTIPSNDYNPPISVSMDGVANDGRPGETDNVVNVEKIESHVSGTLAGGPGDDIFTVYANLDEGNSALIGNGGNDKLTAGDYQDTLDGGPGNDVLIGGLGNDTITGGPGQDTINGDATASTCGLYSCKVPFGNDTINARDGEADTIDCGVGQDTAIVDAIDIVSSCETVDVAGGSPTPPPGGGPAGPVATVTGKLSIKAIASKGLGVKVPCATACKVSVSLVVKKKTVASARKTLLKAGDAKLTLKVSKKSLKAFKKLKKASATLKVTVVGADGKASSAKTLKLKK</sequence>
<dbReference type="Gene3D" id="2.150.10.10">
    <property type="entry name" value="Serralysin-like metalloprotease, C-terminal"/>
    <property type="match status" value="1"/>
</dbReference>
<evidence type="ECO:0008006" key="7">
    <source>
        <dbReference type="Google" id="ProtNLM"/>
    </source>
</evidence>
<evidence type="ECO:0000256" key="1">
    <source>
        <dbReference type="ARBA" id="ARBA00004613"/>
    </source>
</evidence>
<dbReference type="InterPro" id="IPR001343">
    <property type="entry name" value="Hemolysn_Ca-bd"/>
</dbReference>
<dbReference type="InterPro" id="IPR011049">
    <property type="entry name" value="Serralysin-like_metalloprot_C"/>
</dbReference>
<dbReference type="PANTHER" id="PTHR38340">
    <property type="entry name" value="S-LAYER PROTEIN"/>
    <property type="match status" value="1"/>
</dbReference>
<evidence type="ECO:0000256" key="2">
    <source>
        <dbReference type="ARBA" id="ARBA00022525"/>
    </source>
</evidence>
<feature type="region of interest" description="Disordered" evidence="3">
    <location>
        <begin position="155"/>
        <end position="180"/>
    </location>
</feature>
<feature type="signal peptide" evidence="4">
    <location>
        <begin position="1"/>
        <end position="23"/>
    </location>
</feature>
<dbReference type="PANTHER" id="PTHR38340:SF1">
    <property type="entry name" value="S-LAYER PROTEIN"/>
    <property type="match status" value="1"/>
</dbReference>
<dbReference type="RefSeq" id="WP_270041007.1">
    <property type="nucleotide sequence ID" value="NZ_JAPDOD010000014.1"/>
</dbReference>
<dbReference type="GO" id="GO:0005509">
    <property type="term" value="F:calcium ion binding"/>
    <property type="evidence" value="ECO:0007669"/>
    <property type="project" value="InterPro"/>
</dbReference>
<dbReference type="SUPFAM" id="SSF51120">
    <property type="entry name" value="beta-Roll"/>
    <property type="match status" value="2"/>
</dbReference>
<dbReference type="Proteomes" id="UP001149140">
    <property type="component" value="Unassembled WGS sequence"/>
</dbReference>
<evidence type="ECO:0000313" key="6">
    <source>
        <dbReference type="Proteomes" id="UP001149140"/>
    </source>
</evidence>
<name>A0A9X3S089_9ACTN</name>
<gene>
    <name evidence="5" type="ORF">OM076_16070</name>
</gene>
<evidence type="ECO:0000313" key="5">
    <source>
        <dbReference type="EMBL" id="MDA0161790.1"/>
    </source>
</evidence>
<comment type="caution">
    <text evidence="5">The sequence shown here is derived from an EMBL/GenBank/DDBJ whole genome shotgun (WGS) entry which is preliminary data.</text>
</comment>
<keyword evidence="4" id="KW-0732">Signal</keyword>
<dbReference type="PRINTS" id="PR00313">
    <property type="entry name" value="CABNDNGRPT"/>
</dbReference>
<dbReference type="GO" id="GO:0005576">
    <property type="term" value="C:extracellular region"/>
    <property type="evidence" value="ECO:0007669"/>
    <property type="project" value="UniProtKB-SubCell"/>
</dbReference>
<keyword evidence="2" id="KW-0964">Secreted</keyword>
<proteinExistence type="predicted"/>
<accession>A0A9X3S089</accession>
<dbReference type="InterPro" id="IPR018511">
    <property type="entry name" value="Hemolysin-typ_Ca-bd_CS"/>
</dbReference>
<feature type="chain" id="PRO_5040970397" description="Calcium-binding protein" evidence="4">
    <location>
        <begin position="24"/>
        <end position="483"/>
    </location>
</feature>
<dbReference type="InterPro" id="IPR050557">
    <property type="entry name" value="RTX_toxin/Mannuronan_C5-epim"/>
</dbReference>
<protein>
    <recommendedName>
        <fullName evidence="7">Calcium-binding protein</fullName>
    </recommendedName>
</protein>
<dbReference type="Gene3D" id="2.160.20.160">
    <property type="match status" value="1"/>
</dbReference>
<dbReference type="PROSITE" id="PS00330">
    <property type="entry name" value="HEMOLYSIN_CALCIUM"/>
    <property type="match status" value="3"/>
</dbReference>
<reference evidence="5" key="1">
    <citation type="submission" date="2022-10" db="EMBL/GenBank/DDBJ databases">
        <title>The WGS of Solirubrobacter ginsenosidimutans DSM 21036.</title>
        <authorList>
            <person name="Jiang Z."/>
        </authorList>
    </citation>
    <scope>NUCLEOTIDE SEQUENCE</scope>
    <source>
        <strain evidence="5">DSM 21036</strain>
    </source>
</reference>
<dbReference type="Pfam" id="PF00353">
    <property type="entry name" value="HemolysinCabind"/>
    <property type="match status" value="2"/>
</dbReference>